<gene>
    <name evidence="2" type="ORF">H310_14492</name>
</gene>
<sequence length="89" mass="10049">MAHFTRAVLFTSRYWYGSDMLGLVTVFELTLNMAFLLARNVLAGQLTCWKVAVAQRHVGTLPDVSNRVAIVVKQSSDVLYRTTLYPEEP</sequence>
<keyword evidence="1" id="KW-1133">Transmembrane helix</keyword>
<accession>A0A024T9S6</accession>
<evidence type="ECO:0000256" key="1">
    <source>
        <dbReference type="SAM" id="Phobius"/>
    </source>
</evidence>
<dbReference type="GeneID" id="20091542"/>
<dbReference type="VEuPathDB" id="FungiDB:H310_14492"/>
<dbReference type="AlphaFoldDB" id="A0A024T9S6"/>
<reference evidence="2" key="1">
    <citation type="submission" date="2013-12" db="EMBL/GenBank/DDBJ databases">
        <title>The Genome Sequence of Aphanomyces invadans NJM9701.</title>
        <authorList>
            <consortium name="The Broad Institute Genomics Platform"/>
            <person name="Russ C."/>
            <person name="Tyler B."/>
            <person name="van West P."/>
            <person name="Dieguez-Uribeondo J."/>
            <person name="Young S.K."/>
            <person name="Zeng Q."/>
            <person name="Gargeya S."/>
            <person name="Fitzgerald M."/>
            <person name="Abouelleil A."/>
            <person name="Alvarado L."/>
            <person name="Chapman S.B."/>
            <person name="Gainer-Dewar J."/>
            <person name="Goldberg J."/>
            <person name="Griggs A."/>
            <person name="Gujja S."/>
            <person name="Hansen M."/>
            <person name="Howarth C."/>
            <person name="Imamovic A."/>
            <person name="Ireland A."/>
            <person name="Larimer J."/>
            <person name="McCowan C."/>
            <person name="Murphy C."/>
            <person name="Pearson M."/>
            <person name="Poon T.W."/>
            <person name="Priest M."/>
            <person name="Roberts A."/>
            <person name="Saif S."/>
            <person name="Shea T."/>
            <person name="Sykes S."/>
            <person name="Wortman J."/>
            <person name="Nusbaum C."/>
            <person name="Birren B."/>
        </authorList>
    </citation>
    <scope>NUCLEOTIDE SEQUENCE [LARGE SCALE GENOMIC DNA]</scope>
    <source>
        <strain evidence="2">NJM9701</strain>
    </source>
</reference>
<organism evidence="2">
    <name type="scientific">Aphanomyces invadans</name>
    <dbReference type="NCBI Taxonomy" id="157072"/>
    <lineage>
        <taxon>Eukaryota</taxon>
        <taxon>Sar</taxon>
        <taxon>Stramenopiles</taxon>
        <taxon>Oomycota</taxon>
        <taxon>Saprolegniomycetes</taxon>
        <taxon>Saprolegniales</taxon>
        <taxon>Verrucalvaceae</taxon>
        <taxon>Aphanomyces</taxon>
    </lineage>
</organism>
<protein>
    <submittedName>
        <fullName evidence="2">Uncharacterized protein</fullName>
    </submittedName>
</protein>
<keyword evidence="1" id="KW-0812">Transmembrane</keyword>
<proteinExistence type="predicted"/>
<dbReference type="EMBL" id="KI914023">
    <property type="protein sequence ID" value="ETV90754.1"/>
    <property type="molecule type" value="Genomic_DNA"/>
</dbReference>
<feature type="transmembrane region" description="Helical" evidence="1">
    <location>
        <begin position="20"/>
        <end position="38"/>
    </location>
</feature>
<keyword evidence="1" id="KW-0472">Membrane</keyword>
<evidence type="ECO:0000313" key="2">
    <source>
        <dbReference type="EMBL" id="ETV90754.1"/>
    </source>
</evidence>
<dbReference type="RefSeq" id="XP_008880590.1">
    <property type="nucleotide sequence ID" value="XM_008882368.1"/>
</dbReference>
<name>A0A024T9S6_9STRA</name>